<evidence type="ECO:0000313" key="6">
    <source>
        <dbReference type="Proteomes" id="UP000193108"/>
    </source>
</evidence>
<comment type="similarity">
    <text evidence="2">Belongs to the MTB12 family.</text>
</comment>
<reference evidence="5 6" key="1">
    <citation type="submission" date="2016-01" db="EMBL/GenBank/DDBJ databases">
        <title>The new phylogeny of the genus Mycobacterium.</title>
        <authorList>
            <person name="Tarcisio F."/>
            <person name="Conor M."/>
            <person name="Antonella G."/>
            <person name="Elisabetta G."/>
            <person name="Giulia F.S."/>
            <person name="Sara T."/>
            <person name="Anna F."/>
            <person name="Clotilde B."/>
            <person name="Roberto B."/>
            <person name="Veronica D.S."/>
            <person name="Fabio R."/>
            <person name="Monica P."/>
            <person name="Olivier J."/>
            <person name="Enrico T."/>
            <person name="Nicola S."/>
        </authorList>
    </citation>
    <scope>NUCLEOTIDE SEQUENCE [LARGE SCALE GENOMIC DNA]</scope>
    <source>
        <strain evidence="5 6">DSM 44164</strain>
    </source>
</reference>
<evidence type="ECO:0000256" key="3">
    <source>
        <dbReference type="SAM" id="SignalP"/>
    </source>
</evidence>
<dbReference type="Proteomes" id="UP000193108">
    <property type="component" value="Unassembled WGS sequence"/>
</dbReference>
<evidence type="ECO:0000313" key="5">
    <source>
        <dbReference type="EMBL" id="ORW16211.1"/>
    </source>
</evidence>
<evidence type="ECO:0000256" key="2">
    <source>
        <dbReference type="ARBA" id="ARBA00093774"/>
    </source>
</evidence>
<feature type="signal peptide" evidence="3">
    <location>
        <begin position="1"/>
        <end position="32"/>
    </location>
</feature>
<dbReference type="RefSeq" id="WP_085139749.1">
    <property type="nucleotide sequence ID" value="NZ_LQPI01000075.1"/>
</dbReference>
<organism evidence="5 6">
    <name type="scientific">Mycolicibacter nonchromogenicus</name>
    <name type="common">Mycobacterium nonchromogenicum</name>
    <dbReference type="NCBI Taxonomy" id="1782"/>
    <lineage>
        <taxon>Bacteria</taxon>
        <taxon>Bacillati</taxon>
        <taxon>Actinomycetota</taxon>
        <taxon>Actinomycetes</taxon>
        <taxon>Mycobacteriales</taxon>
        <taxon>Mycobacteriaceae</taxon>
        <taxon>Mycolicibacter</taxon>
    </lineage>
</organism>
<protein>
    <recommendedName>
        <fullName evidence="4">Low molecular weight antigen MTB12-like C-terminal domain-containing protein</fullName>
    </recommendedName>
</protein>
<feature type="chain" id="PRO_5012281491" description="Low molecular weight antigen MTB12-like C-terminal domain-containing protein" evidence="3">
    <location>
        <begin position="33"/>
        <end position="161"/>
    </location>
</feature>
<gene>
    <name evidence="5" type="ORF">AWC18_19030</name>
</gene>
<evidence type="ECO:0000259" key="4">
    <source>
        <dbReference type="Pfam" id="PF26580"/>
    </source>
</evidence>
<sequence>MKDLATRIAAITGVGAAAFAVTYLTNPTPATAEAPTTVFFAPLPLDPAAAVPTPEQLTDVLNTLANPDIPAAAKGNLVEGGLGGAEAILDRRLKKAQKNGYLPLSISVANVAPAGPGTASADVTASAPKLDPHTVNLTFVDQGGWKLSQASLLSLAQLAQG</sequence>
<feature type="domain" description="Low molecular weight antigen MTB12-like C-terminal" evidence="4">
    <location>
        <begin position="50"/>
        <end position="160"/>
    </location>
</feature>
<accession>A0A1X1YZ16</accession>
<keyword evidence="6" id="KW-1185">Reference proteome</keyword>
<dbReference type="EMBL" id="LQPI01000075">
    <property type="protein sequence ID" value="ORW16211.1"/>
    <property type="molecule type" value="Genomic_DNA"/>
</dbReference>
<dbReference type="InterPro" id="IPR058644">
    <property type="entry name" value="Mtb12-like_C"/>
</dbReference>
<keyword evidence="1 3" id="KW-0732">Signal</keyword>
<dbReference type="STRING" id="1782.AWC18_19030"/>
<comment type="caution">
    <text evidence="5">The sequence shown here is derived from an EMBL/GenBank/DDBJ whole genome shotgun (WGS) entry which is preliminary data.</text>
</comment>
<name>A0A1X1YZ16_MYCNO</name>
<proteinExistence type="inferred from homology"/>
<evidence type="ECO:0000256" key="1">
    <source>
        <dbReference type="ARBA" id="ARBA00022729"/>
    </source>
</evidence>
<dbReference type="Pfam" id="PF26580">
    <property type="entry name" value="Mtb12_C"/>
    <property type="match status" value="1"/>
</dbReference>
<dbReference type="AlphaFoldDB" id="A0A1X1YZ16"/>